<evidence type="ECO:0000256" key="1">
    <source>
        <dbReference type="SAM" id="MobiDB-lite"/>
    </source>
</evidence>
<feature type="transmembrane region" description="Helical" evidence="2">
    <location>
        <begin position="401"/>
        <end position="420"/>
    </location>
</feature>
<gene>
    <name evidence="3" type="ORF">PCOR1329_LOCUS54250</name>
</gene>
<evidence type="ECO:0008006" key="5">
    <source>
        <dbReference type="Google" id="ProtNLM"/>
    </source>
</evidence>
<feature type="transmembrane region" description="Helical" evidence="2">
    <location>
        <begin position="373"/>
        <end position="395"/>
    </location>
</feature>
<feature type="transmembrane region" description="Helical" evidence="2">
    <location>
        <begin position="269"/>
        <end position="286"/>
    </location>
</feature>
<evidence type="ECO:0000313" key="3">
    <source>
        <dbReference type="EMBL" id="CAK0867266.1"/>
    </source>
</evidence>
<sequence length="572" mass="62887">MNMSFRSSARMSWICAGPPWRRLLRRPLARPARQGGMPIADPINPREAPKVNVYASFSSDSVCPKPLGSSGSSVSAHRVLSHGSGFTMWARRCGAPPLWPSRVRVFVQSLFPAAVGYAVYRFMTAADVGYLDVGNPTSETVLCLTDWPLRHDARSWLETESWADWKELVLDETQYIEEHECPVSASGSATCSDLRIPVQDLQRRLGYPFGVPGGLVSSTTIIETYSHGFVYLGAILWLTIVAHDLALLSVKNNNYILDLRGTRKYFPRLARMVYLSGFQYFLRWVSGGGFGMKHRFKGLGRCCAILLAPVFLAWGVLFFIMVWWPSACLTFLFHPVKLSRVGVFTTCILMSVLGVALAAHTLALVSSKDYRPLFALTWFETASSCTCGCVFPLAATGLQEILLLAVAMVTQVLFLAFRCLKGLRRSNWASLLSVKFSVPLNAYPTEWTAPDGNPVANRKEGQPVQGELAFDPFALMDEQPESAMTRVKLLPTLCEEEVGRRASLREERQRTAATLRGPTGVSAEAIREQRIGCCGFPCGTAEDAESPKSTPPRSPARAAAALEGEAEDPAAV</sequence>
<keyword evidence="2" id="KW-1133">Transmembrane helix</keyword>
<keyword evidence="2" id="KW-0472">Membrane</keyword>
<evidence type="ECO:0000313" key="4">
    <source>
        <dbReference type="Proteomes" id="UP001189429"/>
    </source>
</evidence>
<feature type="transmembrane region" description="Helical" evidence="2">
    <location>
        <begin position="343"/>
        <end position="366"/>
    </location>
</feature>
<name>A0ABN9V5K5_9DINO</name>
<comment type="caution">
    <text evidence="3">The sequence shown here is derived from an EMBL/GenBank/DDBJ whole genome shotgun (WGS) entry which is preliminary data.</text>
</comment>
<reference evidence="3" key="1">
    <citation type="submission" date="2023-10" db="EMBL/GenBank/DDBJ databases">
        <authorList>
            <person name="Chen Y."/>
            <person name="Shah S."/>
            <person name="Dougan E. K."/>
            <person name="Thang M."/>
            <person name="Chan C."/>
        </authorList>
    </citation>
    <scope>NUCLEOTIDE SEQUENCE [LARGE SCALE GENOMIC DNA]</scope>
</reference>
<proteinExistence type="predicted"/>
<keyword evidence="2" id="KW-0812">Transmembrane</keyword>
<dbReference type="Proteomes" id="UP001189429">
    <property type="component" value="Unassembled WGS sequence"/>
</dbReference>
<feature type="transmembrane region" description="Helical" evidence="2">
    <location>
        <begin position="229"/>
        <end position="249"/>
    </location>
</feature>
<feature type="transmembrane region" description="Helical" evidence="2">
    <location>
        <begin position="298"/>
        <end position="323"/>
    </location>
</feature>
<protein>
    <recommendedName>
        <fullName evidence="5">Transmembrane protein</fullName>
    </recommendedName>
</protein>
<accession>A0ABN9V5K5</accession>
<organism evidence="3 4">
    <name type="scientific">Prorocentrum cordatum</name>
    <dbReference type="NCBI Taxonomy" id="2364126"/>
    <lineage>
        <taxon>Eukaryota</taxon>
        <taxon>Sar</taxon>
        <taxon>Alveolata</taxon>
        <taxon>Dinophyceae</taxon>
        <taxon>Prorocentrales</taxon>
        <taxon>Prorocentraceae</taxon>
        <taxon>Prorocentrum</taxon>
    </lineage>
</organism>
<dbReference type="EMBL" id="CAUYUJ010016626">
    <property type="protein sequence ID" value="CAK0867266.1"/>
    <property type="molecule type" value="Genomic_DNA"/>
</dbReference>
<keyword evidence="4" id="KW-1185">Reference proteome</keyword>
<feature type="region of interest" description="Disordered" evidence="1">
    <location>
        <begin position="537"/>
        <end position="572"/>
    </location>
</feature>
<evidence type="ECO:0000256" key="2">
    <source>
        <dbReference type="SAM" id="Phobius"/>
    </source>
</evidence>